<evidence type="ECO:0000259" key="1">
    <source>
        <dbReference type="Pfam" id="PF13538"/>
    </source>
</evidence>
<dbReference type="OrthoDB" id="9803432at2"/>
<dbReference type="Pfam" id="PF13538">
    <property type="entry name" value="UvrD_C_2"/>
    <property type="match status" value="1"/>
</dbReference>
<dbReference type="SUPFAM" id="SSF52540">
    <property type="entry name" value="P-loop containing nucleoside triphosphate hydrolases"/>
    <property type="match status" value="2"/>
</dbReference>
<dbReference type="GO" id="GO:0004386">
    <property type="term" value="F:helicase activity"/>
    <property type="evidence" value="ECO:0007669"/>
    <property type="project" value="UniProtKB-KW"/>
</dbReference>
<protein>
    <submittedName>
        <fullName evidence="2">Helicase</fullName>
    </submittedName>
</protein>
<dbReference type="InterPro" id="IPR027785">
    <property type="entry name" value="UvrD-like_helicase_C"/>
</dbReference>
<dbReference type="Pfam" id="PF13604">
    <property type="entry name" value="AAA_30"/>
    <property type="match status" value="1"/>
</dbReference>
<reference evidence="2 3" key="1">
    <citation type="submission" date="2019-06" db="EMBL/GenBank/DDBJ databases">
        <authorList>
            <person name="Meng X."/>
        </authorList>
    </citation>
    <scope>NUCLEOTIDE SEQUENCE [LARGE SCALE GENOMIC DNA]</scope>
    <source>
        <strain evidence="2 3">M625</strain>
    </source>
</reference>
<evidence type="ECO:0000313" key="3">
    <source>
        <dbReference type="Proteomes" id="UP000315540"/>
    </source>
</evidence>
<dbReference type="Gene3D" id="3.40.50.300">
    <property type="entry name" value="P-loop containing nucleotide triphosphate hydrolases"/>
    <property type="match status" value="2"/>
</dbReference>
<dbReference type="AlphaFoldDB" id="A0A504J8I4"/>
<keyword evidence="2" id="KW-0547">Nucleotide-binding</keyword>
<dbReference type="EMBL" id="VFWZ01000006">
    <property type="protein sequence ID" value="TPN83863.1"/>
    <property type="molecule type" value="Genomic_DNA"/>
</dbReference>
<sequence length="899" mass="105461">MNEITSHIINIDKAICKNIEKFDIEERGLLSQNILSQLRNFVEHIALKILEDAQNTELSNDYENIQNAIEYIKARGDLKFLSKFHKLLQITASHYTLNEESSERLLLKYYEYLIKIKTFLMDTCNLEVLYNLEEFPIQTDSNLKEYYEKISQLINQPKENRVKSDYKDRYYIQKIKPFFINGGIYYEVTFKRANDYTSKFDRIIAFTNIDILGNYAVKLSISIDYIEILDKRMPIKIIDEWEVSIRPCEIDNFAKIFGVSSKISSGKELYELMKYLTSSGLNLIEVINLNDWYYNYVKKTITEKARVSRIFKLLDKCREMSKNTSNGYNVIRYLLLRLNNKIIKKQYNHTSCELLSNLKLEYGCIPFDQMPFNSALINHNPKLSDLFASINVDNRKHEILARHINNNTEQKGQLYTQINEIENFKNIEELIDEWNDNLYWKHKNRRIEIYKKHAFIKGYEADTYNIIEKLKEVSSDGIKNYKNSIESWLQSTSYSIDCDEKKSALKNLFEHSKAALIYGAAGTGKSTMINHISNFFDKESKLYLANTNPAVDNLNRNIKVANCTFKTITKFSWSHENEYDILIIDECSTVSNSDMLKILNKAKFRLLILVGDIFQIESILFGNWFSLIKYFIPESSVFELEKPYRSNNQNLLRLWQRVRNIEDSILETLTKHQYSTTLNNSIFQSTEKDEIILCLNYDGLYGINNINSFLQSSNNNKAFVWGTHTYKVNDPIIFNESGRFSPLIYNNLKGRISGIELLEDKIQFDIEVFLVLNEFDTEWYDFELLDNAENGYSVIRFTVDKYKSTDDDDDDSSNIIPFQVAYAVSIHKAQGLEYNSVKIVITDEVEEMISHNIFYTAITRAREKLKIYWTPESEKKILGGFKTKFNRKDYSLLKKKYGL</sequence>
<comment type="caution">
    <text evidence="2">The sequence shown here is derived from an EMBL/GenBank/DDBJ whole genome shotgun (WGS) entry which is preliminary data.</text>
</comment>
<organism evidence="2 3">
    <name type="scientific">Aquimarina algicola</name>
    <dbReference type="NCBI Taxonomy" id="2589995"/>
    <lineage>
        <taxon>Bacteria</taxon>
        <taxon>Pseudomonadati</taxon>
        <taxon>Bacteroidota</taxon>
        <taxon>Flavobacteriia</taxon>
        <taxon>Flavobacteriales</taxon>
        <taxon>Flavobacteriaceae</taxon>
        <taxon>Aquimarina</taxon>
    </lineage>
</organism>
<keyword evidence="2" id="KW-0378">Hydrolase</keyword>
<keyword evidence="2" id="KW-0067">ATP-binding</keyword>
<keyword evidence="3" id="KW-1185">Reference proteome</keyword>
<dbReference type="InterPro" id="IPR027417">
    <property type="entry name" value="P-loop_NTPase"/>
</dbReference>
<name>A0A504J8I4_9FLAO</name>
<dbReference type="RefSeq" id="WP_140595169.1">
    <property type="nucleotide sequence ID" value="NZ_VFWZ01000006.1"/>
</dbReference>
<keyword evidence="2" id="KW-0347">Helicase</keyword>
<proteinExistence type="predicted"/>
<evidence type="ECO:0000313" key="2">
    <source>
        <dbReference type="EMBL" id="TPN83863.1"/>
    </source>
</evidence>
<feature type="domain" description="UvrD-like helicase C-terminal" evidence="1">
    <location>
        <begin position="821"/>
        <end position="866"/>
    </location>
</feature>
<dbReference type="Proteomes" id="UP000315540">
    <property type="component" value="Unassembled WGS sequence"/>
</dbReference>
<accession>A0A504J8I4</accession>
<dbReference type="CDD" id="cd18809">
    <property type="entry name" value="SF1_C_RecD"/>
    <property type="match status" value="1"/>
</dbReference>
<gene>
    <name evidence="2" type="ORF">FHK87_18015</name>
</gene>